<keyword evidence="5" id="KW-1185">Reference proteome</keyword>
<dbReference type="PANTHER" id="PTHR22916">
    <property type="entry name" value="GLYCOSYLTRANSFERASE"/>
    <property type="match status" value="1"/>
</dbReference>
<keyword evidence="1 4" id="KW-0328">Glycosyltransferase</keyword>
<dbReference type="SUPFAM" id="SSF53448">
    <property type="entry name" value="Nucleotide-diphospho-sugar transferases"/>
    <property type="match status" value="1"/>
</dbReference>
<reference evidence="4 5" key="1">
    <citation type="submission" date="2024-03" db="EMBL/GenBank/DDBJ databases">
        <title>Mouse gut bacterial collection (mGBC) of GemPharmatech.</title>
        <authorList>
            <person name="He Y."/>
            <person name="Dong L."/>
            <person name="Wu D."/>
            <person name="Gao X."/>
            <person name="Lin Z."/>
        </authorList>
    </citation>
    <scope>NUCLEOTIDE SEQUENCE [LARGE SCALE GENOMIC DNA]</scope>
    <source>
        <strain evidence="4 5">54-13</strain>
    </source>
</reference>
<dbReference type="InterPro" id="IPR029044">
    <property type="entry name" value="Nucleotide-diphossugar_trans"/>
</dbReference>
<dbReference type="GO" id="GO:0016757">
    <property type="term" value="F:glycosyltransferase activity"/>
    <property type="evidence" value="ECO:0007669"/>
    <property type="project" value="UniProtKB-KW"/>
</dbReference>
<dbReference type="CDD" id="cd00761">
    <property type="entry name" value="Glyco_tranf_GTA_type"/>
    <property type="match status" value="1"/>
</dbReference>
<evidence type="ECO:0000313" key="4">
    <source>
        <dbReference type="EMBL" id="MEY8244358.1"/>
    </source>
</evidence>
<dbReference type="EMBL" id="JBCLPP010000003">
    <property type="protein sequence ID" value="MEY8244358.1"/>
    <property type="molecule type" value="Genomic_DNA"/>
</dbReference>
<evidence type="ECO:0000256" key="2">
    <source>
        <dbReference type="ARBA" id="ARBA00022679"/>
    </source>
</evidence>
<dbReference type="Gene3D" id="3.90.550.10">
    <property type="entry name" value="Spore Coat Polysaccharide Biosynthesis Protein SpsA, Chain A"/>
    <property type="match status" value="1"/>
</dbReference>
<proteinExistence type="predicted"/>
<protein>
    <submittedName>
        <fullName evidence="4">Glycosyltransferase</fullName>
        <ecNumber evidence="4">2.4.-.-</ecNumber>
    </submittedName>
</protein>
<evidence type="ECO:0000256" key="1">
    <source>
        <dbReference type="ARBA" id="ARBA00022676"/>
    </source>
</evidence>
<feature type="domain" description="Glycosyltransferase 2-like" evidence="3">
    <location>
        <begin position="8"/>
        <end position="174"/>
    </location>
</feature>
<comment type="caution">
    <text evidence="4">The sequence shown here is derived from an EMBL/GenBank/DDBJ whole genome shotgun (WGS) entry which is preliminary data.</text>
</comment>
<name>A0ABV4CSJ6_9BACT</name>
<organism evidence="4 5">
    <name type="scientific">Heminiphilus faecis</name>
    <dbReference type="NCBI Taxonomy" id="2601703"/>
    <lineage>
        <taxon>Bacteria</taxon>
        <taxon>Pseudomonadati</taxon>
        <taxon>Bacteroidota</taxon>
        <taxon>Bacteroidia</taxon>
        <taxon>Bacteroidales</taxon>
        <taxon>Muribaculaceae</taxon>
        <taxon>Heminiphilus</taxon>
    </lineage>
</organism>
<dbReference type="Proteomes" id="UP001565200">
    <property type="component" value="Unassembled WGS sequence"/>
</dbReference>
<dbReference type="InterPro" id="IPR001173">
    <property type="entry name" value="Glyco_trans_2-like"/>
</dbReference>
<accession>A0ABV4CSJ6</accession>
<dbReference type="RefSeq" id="WP_369863149.1">
    <property type="nucleotide sequence ID" value="NZ_JBCLPP010000003.1"/>
</dbReference>
<evidence type="ECO:0000313" key="5">
    <source>
        <dbReference type="Proteomes" id="UP001565200"/>
    </source>
</evidence>
<keyword evidence="2 4" id="KW-0808">Transferase</keyword>
<evidence type="ECO:0000259" key="3">
    <source>
        <dbReference type="Pfam" id="PF00535"/>
    </source>
</evidence>
<dbReference type="EC" id="2.4.-.-" evidence="4"/>
<gene>
    <name evidence="4" type="ORF">AAK873_01845</name>
</gene>
<dbReference type="PANTHER" id="PTHR22916:SF51">
    <property type="entry name" value="GLYCOSYLTRANSFERASE EPSH-RELATED"/>
    <property type="match status" value="1"/>
</dbReference>
<sequence>MIIKPKVSIVVPVYNVKDYLGECLDAIVGQSYTNIEIIVVNDGSTDGSADICEEYVGIDNRIILINQSNSGLSKARNSAIDIASGDYITFVDSDDSIASCFVEKMVNAAIDTHCDIAVCQAYKIDENSRKLEEYTNVSADKIIVGSDKCMGEYLGQNYIGATAWGKLYKRGLFSKIRYPEGKYHEDIWTTCKLIGSAEIIAVLSDALYYYRMREGSITNVKFTSRHLDYVESMIECHHYVSKQFPHYYRYTAAGIICGANKILINMVKSGNIKDEYISYFQNVYHGYRKAIVYGRCSIKSKLMALFAMMNLRFLIRIMRVLI</sequence>
<dbReference type="Pfam" id="PF00535">
    <property type="entry name" value="Glycos_transf_2"/>
    <property type="match status" value="1"/>
</dbReference>